<sequence length="76" mass="9003">MKQLTDLEIIDLMEEVENQLMEKYNATIVLTGYGKYLETFNNYDAEIQQLIVNKDVKKVFNKIETNSLDYFDIVFN</sequence>
<dbReference type="EMBL" id="MIEK01000005">
    <property type="protein sequence ID" value="OEH83572.1"/>
    <property type="molecule type" value="Genomic_DNA"/>
</dbReference>
<name>A0A1E5L078_9ENTE</name>
<gene>
    <name evidence="1" type="ORF">BCR26_08825</name>
</gene>
<protein>
    <submittedName>
        <fullName evidence="1">Uncharacterized protein</fullName>
    </submittedName>
</protein>
<proteinExistence type="predicted"/>
<comment type="caution">
    <text evidence="1">The sequence shown here is derived from an EMBL/GenBank/DDBJ whole genome shotgun (WGS) entry which is preliminary data.</text>
</comment>
<accession>A0A1E5L078</accession>
<organism evidence="1 2">
    <name type="scientific">Enterococcus rivorum</name>
    <dbReference type="NCBI Taxonomy" id="762845"/>
    <lineage>
        <taxon>Bacteria</taxon>
        <taxon>Bacillati</taxon>
        <taxon>Bacillota</taxon>
        <taxon>Bacilli</taxon>
        <taxon>Lactobacillales</taxon>
        <taxon>Enterococcaceae</taxon>
        <taxon>Enterococcus</taxon>
    </lineage>
</organism>
<dbReference type="AlphaFoldDB" id="A0A1E5L078"/>
<evidence type="ECO:0000313" key="2">
    <source>
        <dbReference type="Proteomes" id="UP000095256"/>
    </source>
</evidence>
<dbReference type="RefSeq" id="WP_069697445.1">
    <property type="nucleotide sequence ID" value="NZ_JAGGMA010000012.1"/>
</dbReference>
<keyword evidence="2" id="KW-1185">Reference proteome</keyword>
<dbReference type="Proteomes" id="UP000095256">
    <property type="component" value="Unassembled WGS sequence"/>
</dbReference>
<reference evidence="1 2" key="1">
    <citation type="submission" date="2016-09" db="EMBL/GenBank/DDBJ databases">
        <authorList>
            <person name="Capua I."/>
            <person name="De Benedictis P."/>
            <person name="Joannis T."/>
            <person name="Lombin L.H."/>
            <person name="Cattoli G."/>
        </authorList>
    </citation>
    <scope>NUCLEOTIDE SEQUENCE [LARGE SCALE GENOMIC DNA]</scope>
    <source>
        <strain evidence="1 2">LMG 25899</strain>
    </source>
</reference>
<evidence type="ECO:0000313" key="1">
    <source>
        <dbReference type="EMBL" id="OEH83572.1"/>
    </source>
</evidence>
<dbReference type="STRING" id="762845.BCR26_08825"/>